<dbReference type="EMBL" id="JARPUR010000002">
    <property type="protein sequence ID" value="KAK4882772.1"/>
    <property type="molecule type" value="Genomic_DNA"/>
</dbReference>
<name>A0AAN7Q280_9COLE</name>
<evidence type="ECO:0000313" key="1">
    <source>
        <dbReference type="EMBL" id="KAK4882772.1"/>
    </source>
</evidence>
<reference evidence="2" key="1">
    <citation type="submission" date="2023-01" db="EMBL/GenBank/DDBJ databases">
        <title>Key to firefly adult light organ development and bioluminescence: homeobox transcription factors regulate luciferase expression and transportation to peroxisome.</title>
        <authorList>
            <person name="Fu X."/>
        </authorList>
    </citation>
    <scope>NUCLEOTIDE SEQUENCE [LARGE SCALE GENOMIC DNA]</scope>
</reference>
<evidence type="ECO:0000313" key="2">
    <source>
        <dbReference type="Proteomes" id="UP001353858"/>
    </source>
</evidence>
<dbReference type="Proteomes" id="UP001353858">
    <property type="component" value="Unassembled WGS sequence"/>
</dbReference>
<proteinExistence type="predicted"/>
<sequence length="71" mass="8033">MFNLSKSGLINNAHQKEYVENEIYSASGELCRCMNNHLCKGEINWAIPCHPSYIMVCCVIPSKENIGIFLI</sequence>
<organism evidence="1 2">
    <name type="scientific">Aquatica leii</name>
    <dbReference type="NCBI Taxonomy" id="1421715"/>
    <lineage>
        <taxon>Eukaryota</taxon>
        <taxon>Metazoa</taxon>
        <taxon>Ecdysozoa</taxon>
        <taxon>Arthropoda</taxon>
        <taxon>Hexapoda</taxon>
        <taxon>Insecta</taxon>
        <taxon>Pterygota</taxon>
        <taxon>Neoptera</taxon>
        <taxon>Endopterygota</taxon>
        <taxon>Coleoptera</taxon>
        <taxon>Polyphaga</taxon>
        <taxon>Elateriformia</taxon>
        <taxon>Elateroidea</taxon>
        <taxon>Lampyridae</taxon>
        <taxon>Luciolinae</taxon>
        <taxon>Aquatica</taxon>
    </lineage>
</organism>
<comment type="caution">
    <text evidence="1">The sequence shown here is derived from an EMBL/GenBank/DDBJ whole genome shotgun (WGS) entry which is preliminary data.</text>
</comment>
<dbReference type="AlphaFoldDB" id="A0AAN7Q280"/>
<gene>
    <name evidence="1" type="ORF">RN001_006091</name>
</gene>
<accession>A0AAN7Q280</accession>
<keyword evidence="2" id="KW-1185">Reference proteome</keyword>
<protein>
    <submittedName>
        <fullName evidence="1">Uncharacterized protein</fullName>
    </submittedName>
</protein>